<gene>
    <name evidence="1" type="ORF">L3X38_004084</name>
</gene>
<dbReference type="AlphaFoldDB" id="A0AAD4ZN96"/>
<sequence>MSHTFSFDFGDWFLTNPTPFCLIEDCKLLLNRDWRCKVSHVYTAQNRDVNHLASLGYDLPLGLLNFKSAQDSISNVLLDDVLGKAFERAVIC</sequence>
<evidence type="ECO:0008006" key="3">
    <source>
        <dbReference type="Google" id="ProtNLM"/>
    </source>
</evidence>
<organism evidence="1 2">
    <name type="scientific">Prunus dulcis</name>
    <name type="common">Almond</name>
    <name type="synonym">Amygdalus dulcis</name>
    <dbReference type="NCBI Taxonomy" id="3755"/>
    <lineage>
        <taxon>Eukaryota</taxon>
        <taxon>Viridiplantae</taxon>
        <taxon>Streptophyta</taxon>
        <taxon>Embryophyta</taxon>
        <taxon>Tracheophyta</taxon>
        <taxon>Spermatophyta</taxon>
        <taxon>Magnoliopsida</taxon>
        <taxon>eudicotyledons</taxon>
        <taxon>Gunneridae</taxon>
        <taxon>Pentapetalae</taxon>
        <taxon>rosids</taxon>
        <taxon>fabids</taxon>
        <taxon>Rosales</taxon>
        <taxon>Rosaceae</taxon>
        <taxon>Amygdaloideae</taxon>
        <taxon>Amygdaleae</taxon>
        <taxon>Prunus</taxon>
    </lineage>
</organism>
<evidence type="ECO:0000313" key="2">
    <source>
        <dbReference type="Proteomes" id="UP001054821"/>
    </source>
</evidence>
<evidence type="ECO:0000313" key="1">
    <source>
        <dbReference type="EMBL" id="KAI5351193.1"/>
    </source>
</evidence>
<keyword evidence="2" id="KW-1185">Reference proteome</keyword>
<reference evidence="1 2" key="1">
    <citation type="journal article" date="2022" name="G3 (Bethesda)">
        <title>Whole-genome sequence and methylome profiling of the almond [Prunus dulcis (Mill.) D.A. Webb] cultivar 'Nonpareil'.</title>
        <authorList>
            <person name="D'Amico-Willman K.M."/>
            <person name="Ouma W.Z."/>
            <person name="Meulia T."/>
            <person name="Sideli G.M."/>
            <person name="Gradziel T.M."/>
            <person name="Fresnedo-Ramirez J."/>
        </authorList>
    </citation>
    <scope>NUCLEOTIDE SEQUENCE [LARGE SCALE GENOMIC DNA]</scope>
    <source>
        <strain evidence="1">Clone GOH B32 T37-40</strain>
    </source>
</reference>
<proteinExistence type="predicted"/>
<comment type="caution">
    <text evidence="1">The sequence shown here is derived from an EMBL/GenBank/DDBJ whole genome shotgun (WGS) entry which is preliminary data.</text>
</comment>
<dbReference type="Proteomes" id="UP001054821">
    <property type="component" value="Chromosome 1"/>
</dbReference>
<name>A0AAD4ZN96_PRUDU</name>
<protein>
    <recommendedName>
        <fullName evidence="3">RNase H type-1 domain-containing protein</fullName>
    </recommendedName>
</protein>
<dbReference type="EMBL" id="JAJFAZ020000001">
    <property type="protein sequence ID" value="KAI5351193.1"/>
    <property type="molecule type" value="Genomic_DNA"/>
</dbReference>
<accession>A0AAD4ZN96</accession>